<evidence type="ECO:0008006" key="4">
    <source>
        <dbReference type="Google" id="ProtNLM"/>
    </source>
</evidence>
<dbReference type="CDD" id="cd22784">
    <property type="entry name" value="DPBB_MltA_YuiC-like"/>
    <property type="match status" value="1"/>
</dbReference>
<evidence type="ECO:0000313" key="2">
    <source>
        <dbReference type="EMBL" id="UOR04870.1"/>
    </source>
</evidence>
<proteinExistence type="predicted"/>
<dbReference type="KEGG" id="haei:MUN82_18240"/>
<organism evidence="2 3">
    <name type="scientific">Hymenobacter aerilatus</name>
    <dbReference type="NCBI Taxonomy" id="2932251"/>
    <lineage>
        <taxon>Bacteria</taxon>
        <taxon>Pseudomonadati</taxon>
        <taxon>Bacteroidota</taxon>
        <taxon>Cytophagia</taxon>
        <taxon>Cytophagales</taxon>
        <taxon>Hymenobacteraceae</taxon>
        <taxon>Hymenobacter</taxon>
    </lineage>
</organism>
<gene>
    <name evidence="2" type="ORF">MUN82_18240</name>
</gene>
<evidence type="ECO:0000313" key="3">
    <source>
        <dbReference type="Proteomes" id="UP000829925"/>
    </source>
</evidence>
<keyword evidence="1" id="KW-0732">Signal</keyword>
<feature type="signal peptide" evidence="1">
    <location>
        <begin position="1"/>
        <end position="18"/>
    </location>
</feature>
<name>A0A8T9SXF8_9BACT</name>
<dbReference type="RefSeq" id="WP_245092729.1">
    <property type="nucleotide sequence ID" value="NZ_CP095053.1"/>
</dbReference>
<feature type="chain" id="PRO_5035776111" description="3D domain-containing protein" evidence="1">
    <location>
        <begin position="19"/>
        <end position="176"/>
    </location>
</feature>
<keyword evidence="3" id="KW-1185">Reference proteome</keyword>
<dbReference type="EMBL" id="CP095053">
    <property type="protein sequence ID" value="UOR04870.1"/>
    <property type="molecule type" value="Genomic_DNA"/>
</dbReference>
<accession>A0A8T9SXF8</accession>
<dbReference type="Proteomes" id="UP000829925">
    <property type="component" value="Chromosome"/>
</dbReference>
<sequence>MSIALFLLTFLFPPRVVMQPAALPSTVAQLSPRPVALLLPRPEPLTYHAPRRIASYRVTATVYSARKSQTDNHPFITADNSRISRHHTSKRRWMALSRDMLKQWGGKFEYGDSVQVKGISPKLDGVYVIHDTMNRRLHRTIDLLVGRHEKIYGKWDDVTIKKVDDTPPPLPEWQAS</sequence>
<protein>
    <recommendedName>
        <fullName evidence="4">3D domain-containing protein</fullName>
    </recommendedName>
</protein>
<reference evidence="2 3" key="1">
    <citation type="submission" date="2022-04" db="EMBL/GenBank/DDBJ databases">
        <title>Hymenobacter sp. isolated from the air.</title>
        <authorList>
            <person name="Won M."/>
            <person name="Lee C.-M."/>
            <person name="Woen H.-Y."/>
            <person name="Kwon S.-W."/>
        </authorList>
    </citation>
    <scope>NUCLEOTIDE SEQUENCE [LARGE SCALE GENOMIC DNA]</scope>
    <source>
        <strain evidence="3">5413 J-13</strain>
    </source>
</reference>
<dbReference type="AlphaFoldDB" id="A0A8T9SXF8"/>
<evidence type="ECO:0000256" key="1">
    <source>
        <dbReference type="SAM" id="SignalP"/>
    </source>
</evidence>